<dbReference type="PANTHER" id="PTHR32315">
    <property type="entry name" value="ADENINE PHOSPHORIBOSYLTRANSFERASE"/>
    <property type="match status" value="1"/>
</dbReference>
<dbReference type="NCBIfam" id="TIGR01090">
    <property type="entry name" value="apt"/>
    <property type="match status" value="1"/>
</dbReference>
<dbReference type="InterPro" id="IPR029057">
    <property type="entry name" value="PRTase-like"/>
</dbReference>
<dbReference type="PANTHER" id="PTHR32315:SF3">
    <property type="entry name" value="ADENINE PHOSPHORIBOSYLTRANSFERASE"/>
    <property type="match status" value="1"/>
</dbReference>
<keyword evidence="7 11" id="KW-0963">Cytoplasm</keyword>
<keyword evidence="8 11" id="KW-0328">Glycosyltransferase</keyword>
<feature type="domain" description="Phosphoribosyltransferase" evidence="12">
    <location>
        <begin position="40"/>
        <end position="171"/>
    </location>
</feature>
<comment type="caution">
    <text evidence="13">The sequence shown here is derived from an EMBL/GenBank/DDBJ whole genome shotgun (WGS) entry which is preliminary data.</text>
</comment>
<evidence type="ECO:0000256" key="6">
    <source>
        <dbReference type="ARBA" id="ARBA00011893"/>
    </source>
</evidence>
<evidence type="ECO:0000256" key="2">
    <source>
        <dbReference type="ARBA" id="ARBA00003968"/>
    </source>
</evidence>
<dbReference type="SUPFAM" id="SSF53271">
    <property type="entry name" value="PRTase-like"/>
    <property type="match status" value="1"/>
</dbReference>
<reference evidence="13 14" key="1">
    <citation type="submission" date="2022-08" db="EMBL/GenBank/DDBJ databases">
        <title>Tractidigestivibacter montrealensis type strain KD21.</title>
        <authorList>
            <person name="Diop K."/>
            <person name="Richard C."/>
            <person name="Routy B."/>
        </authorList>
    </citation>
    <scope>NUCLEOTIDE SEQUENCE [LARGE SCALE GENOMIC DNA]</scope>
    <source>
        <strain evidence="13 14">KD21</strain>
    </source>
</reference>
<comment type="pathway">
    <text evidence="4 11">Purine metabolism; AMP biosynthesis via salvage pathway; AMP from adenine: step 1/1.</text>
</comment>
<keyword evidence="9 11" id="KW-0808">Transferase</keyword>
<evidence type="ECO:0000256" key="7">
    <source>
        <dbReference type="ARBA" id="ARBA00022490"/>
    </source>
</evidence>
<evidence type="ECO:0000256" key="10">
    <source>
        <dbReference type="ARBA" id="ARBA00022726"/>
    </source>
</evidence>
<name>A0ABT1Z9V0_9ACTN</name>
<dbReference type="Proteomes" id="UP001204320">
    <property type="component" value="Unassembled WGS sequence"/>
</dbReference>
<comment type="function">
    <text evidence="2 11">Catalyzes a salvage reaction resulting in the formation of AMP, that is energically less costly than de novo synthesis.</text>
</comment>
<comment type="similarity">
    <text evidence="5 11">Belongs to the purine/pyrimidine phosphoribosyltransferase family.</text>
</comment>
<dbReference type="Pfam" id="PF00156">
    <property type="entry name" value="Pribosyltran"/>
    <property type="match status" value="1"/>
</dbReference>
<evidence type="ECO:0000256" key="9">
    <source>
        <dbReference type="ARBA" id="ARBA00022679"/>
    </source>
</evidence>
<evidence type="ECO:0000256" key="3">
    <source>
        <dbReference type="ARBA" id="ARBA00004496"/>
    </source>
</evidence>
<evidence type="ECO:0000256" key="11">
    <source>
        <dbReference type="HAMAP-Rule" id="MF_00004"/>
    </source>
</evidence>
<sequence>MSDFDYESRIVSIPDYPEKGVIFKDITPLFADPDGLVHLVDDIADHFLGRGITKVVGAEARGFLVGAPVAYKLGAGFVPARKPGKLPREVYSQSYSLEYGTDELQIHKDALSPDDVVLIVDDLVATGGTAAATAKLVEQSGARIEGFSFILELTFLNPRDVIAKEYPDREVYTLIPVK</sequence>
<dbReference type="RefSeq" id="WP_072354660.1">
    <property type="nucleotide sequence ID" value="NZ_JANSKA010000005.1"/>
</dbReference>
<evidence type="ECO:0000256" key="8">
    <source>
        <dbReference type="ARBA" id="ARBA00022676"/>
    </source>
</evidence>
<dbReference type="Gene3D" id="3.40.50.2020">
    <property type="match status" value="1"/>
</dbReference>
<keyword evidence="10 11" id="KW-0660">Purine salvage</keyword>
<evidence type="ECO:0000313" key="14">
    <source>
        <dbReference type="Proteomes" id="UP001204320"/>
    </source>
</evidence>
<organism evidence="13 14">
    <name type="scientific">Tractidigestivibacter montrealensis</name>
    <dbReference type="NCBI Taxonomy" id="2972466"/>
    <lineage>
        <taxon>Bacteria</taxon>
        <taxon>Bacillati</taxon>
        <taxon>Actinomycetota</taxon>
        <taxon>Coriobacteriia</taxon>
        <taxon>Coriobacteriales</taxon>
        <taxon>Atopobiaceae</taxon>
        <taxon>Tractidigestivibacter</taxon>
    </lineage>
</organism>
<evidence type="ECO:0000256" key="4">
    <source>
        <dbReference type="ARBA" id="ARBA00004659"/>
    </source>
</evidence>
<accession>A0ABT1Z9V0</accession>
<dbReference type="GO" id="GO:0003999">
    <property type="term" value="F:adenine phosphoribosyltransferase activity"/>
    <property type="evidence" value="ECO:0007669"/>
    <property type="project" value="UniProtKB-EC"/>
</dbReference>
<comment type="subcellular location">
    <subcellularLocation>
        <location evidence="3 11">Cytoplasm</location>
    </subcellularLocation>
</comment>
<proteinExistence type="inferred from homology"/>
<keyword evidence="14" id="KW-1185">Reference proteome</keyword>
<dbReference type="InterPro" id="IPR000836">
    <property type="entry name" value="PRTase_dom"/>
</dbReference>
<evidence type="ECO:0000259" key="12">
    <source>
        <dbReference type="Pfam" id="PF00156"/>
    </source>
</evidence>
<dbReference type="CDD" id="cd06223">
    <property type="entry name" value="PRTases_typeI"/>
    <property type="match status" value="1"/>
</dbReference>
<comment type="subunit">
    <text evidence="11">Homodimer.</text>
</comment>
<dbReference type="InterPro" id="IPR050054">
    <property type="entry name" value="UPRTase/APRTase"/>
</dbReference>
<dbReference type="NCBIfam" id="NF002636">
    <property type="entry name" value="PRK02304.1-5"/>
    <property type="match status" value="1"/>
</dbReference>
<dbReference type="NCBIfam" id="NF002634">
    <property type="entry name" value="PRK02304.1-3"/>
    <property type="match status" value="1"/>
</dbReference>
<gene>
    <name evidence="11" type="primary">apt</name>
    <name evidence="13" type="ORF">NVS32_08485</name>
</gene>
<dbReference type="EMBL" id="JANSKA010000005">
    <property type="protein sequence ID" value="MCR9036979.1"/>
    <property type="molecule type" value="Genomic_DNA"/>
</dbReference>
<comment type="catalytic activity">
    <reaction evidence="1 11">
        <text>AMP + diphosphate = 5-phospho-alpha-D-ribose 1-diphosphate + adenine</text>
        <dbReference type="Rhea" id="RHEA:16609"/>
        <dbReference type="ChEBI" id="CHEBI:16708"/>
        <dbReference type="ChEBI" id="CHEBI:33019"/>
        <dbReference type="ChEBI" id="CHEBI:58017"/>
        <dbReference type="ChEBI" id="CHEBI:456215"/>
        <dbReference type="EC" id="2.4.2.7"/>
    </reaction>
</comment>
<dbReference type="EC" id="2.4.2.7" evidence="6 11"/>
<evidence type="ECO:0000313" key="13">
    <source>
        <dbReference type="EMBL" id="MCR9036979.1"/>
    </source>
</evidence>
<protein>
    <recommendedName>
        <fullName evidence="6 11">Adenine phosphoribosyltransferase</fullName>
        <shortName evidence="11">APRT</shortName>
        <ecNumber evidence="6 11">2.4.2.7</ecNumber>
    </recommendedName>
</protein>
<evidence type="ECO:0000256" key="5">
    <source>
        <dbReference type="ARBA" id="ARBA00008391"/>
    </source>
</evidence>
<dbReference type="InterPro" id="IPR005764">
    <property type="entry name" value="Ade_phspho_trans"/>
</dbReference>
<dbReference type="HAMAP" id="MF_00004">
    <property type="entry name" value="Aden_phosphoribosyltr"/>
    <property type="match status" value="1"/>
</dbReference>
<evidence type="ECO:0000256" key="1">
    <source>
        <dbReference type="ARBA" id="ARBA00000868"/>
    </source>
</evidence>